<comment type="caution">
    <text evidence="2">The sequence shown here is derived from an EMBL/GenBank/DDBJ whole genome shotgun (WGS) entry which is preliminary data.</text>
</comment>
<sequence>MSHNFENLSLDLCSPYEEFKLPDFFYNSSSFKQLKIYSHKIVPYCTVSWTSLQKLSLRFCRLSDESMAKIISGCPVIENLTLYDCYKLKVLDLSKSLRLRTLVVNRNMGARGPRQIVAPHIHCLRLLHSQSSCTLVDVASLTEAKLDICYALNNPYLKFKAEHLQVMVLKNLAKLQNAEKLTFGGNFVKVKSLTLDTVICQYVIPGVERLLQNSPDLEKLIVRGRIYNSMPGEHLDQYLKLKSLSPDQCWRSKDGFAWNKSRLNVQPKHVTSFVELVLKNTEKLHKMVVLLDERYLTFEIEDVIPTLPHNSNVTIVLSSTNKPMASEEW</sequence>
<gene>
    <name evidence="2" type="ORF">F2Q68_00017286</name>
</gene>
<dbReference type="Pfam" id="PF23622">
    <property type="entry name" value="LRR_At1g61320_AtMIF1"/>
    <property type="match status" value="1"/>
</dbReference>
<accession>A0A8S9HFM9</accession>
<dbReference type="PANTHER" id="PTHR32153">
    <property type="entry name" value="OJ000223_09.16 PROTEIN"/>
    <property type="match status" value="1"/>
</dbReference>
<dbReference type="Gene3D" id="3.80.10.10">
    <property type="entry name" value="Ribonuclease Inhibitor"/>
    <property type="match status" value="1"/>
</dbReference>
<proteinExistence type="predicted"/>
<name>A0A8S9HFM9_BRACR</name>
<evidence type="ECO:0000313" key="2">
    <source>
        <dbReference type="EMBL" id="KAF2556843.1"/>
    </source>
</evidence>
<evidence type="ECO:0000313" key="3">
    <source>
        <dbReference type="Proteomes" id="UP000712281"/>
    </source>
</evidence>
<dbReference type="InterPro" id="IPR044997">
    <property type="entry name" value="F-box_plant"/>
</dbReference>
<dbReference type="EMBL" id="QGKW02001940">
    <property type="protein sequence ID" value="KAF2556843.1"/>
    <property type="molecule type" value="Genomic_DNA"/>
</dbReference>
<dbReference type="InterPro" id="IPR055357">
    <property type="entry name" value="LRR_At1g61320_AtMIF1"/>
</dbReference>
<dbReference type="AlphaFoldDB" id="A0A8S9HFM9"/>
<evidence type="ECO:0000259" key="1">
    <source>
        <dbReference type="Pfam" id="PF23622"/>
    </source>
</evidence>
<dbReference type="Proteomes" id="UP000712281">
    <property type="component" value="Unassembled WGS sequence"/>
</dbReference>
<dbReference type="InterPro" id="IPR032675">
    <property type="entry name" value="LRR_dom_sf"/>
</dbReference>
<protein>
    <recommendedName>
        <fullName evidence="1">At1g61320/AtMIF1 LRR domain-containing protein</fullName>
    </recommendedName>
</protein>
<dbReference type="SUPFAM" id="SSF52058">
    <property type="entry name" value="L domain-like"/>
    <property type="match status" value="1"/>
</dbReference>
<reference evidence="2" key="1">
    <citation type="submission" date="2019-12" db="EMBL/GenBank/DDBJ databases">
        <title>Genome sequencing and annotation of Brassica cretica.</title>
        <authorList>
            <person name="Studholme D.J."/>
            <person name="Sarris P.F."/>
        </authorList>
    </citation>
    <scope>NUCLEOTIDE SEQUENCE</scope>
    <source>
        <strain evidence="2">PFS-001/15</strain>
        <tissue evidence="2">Leaf</tissue>
    </source>
</reference>
<feature type="domain" description="At1g61320/AtMIF1 LRR" evidence="1">
    <location>
        <begin position="4"/>
        <end position="223"/>
    </location>
</feature>
<organism evidence="2 3">
    <name type="scientific">Brassica cretica</name>
    <name type="common">Mustard</name>
    <dbReference type="NCBI Taxonomy" id="69181"/>
    <lineage>
        <taxon>Eukaryota</taxon>
        <taxon>Viridiplantae</taxon>
        <taxon>Streptophyta</taxon>
        <taxon>Embryophyta</taxon>
        <taxon>Tracheophyta</taxon>
        <taxon>Spermatophyta</taxon>
        <taxon>Magnoliopsida</taxon>
        <taxon>eudicotyledons</taxon>
        <taxon>Gunneridae</taxon>
        <taxon>Pentapetalae</taxon>
        <taxon>rosids</taxon>
        <taxon>malvids</taxon>
        <taxon>Brassicales</taxon>
        <taxon>Brassicaceae</taxon>
        <taxon>Brassiceae</taxon>
        <taxon>Brassica</taxon>
    </lineage>
</organism>